<proteinExistence type="predicted"/>
<feature type="compositionally biased region" description="Basic and acidic residues" evidence="1">
    <location>
        <begin position="42"/>
        <end position="59"/>
    </location>
</feature>
<evidence type="ECO:0000256" key="1">
    <source>
        <dbReference type="SAM" id="MobiDB-lite"/>
    </source>
</evidence>
<feature type="compositionally biased region" description="Basic and acidic residues" evidence="1">
    <location>
        <begin position="74"/>
        <end position="89"/>
    </location>
</feature>
<dbReference type="AlphaFoldDB" id="A0A2J8B4Y6"/>
<dbReference type="EMBL" id="NBZD01000001">
    <property type="protein sequence ID" value="PNH19804.1"/>
    <property type="molecule type" value="Genomic_DNA"/>
</dbReference>
<organism evidence="2 3">
    <name type="scientific">Mageeibacillus indolicus</name>
    <dbReference type="NCBI Taxonomy" id="884684"/>
    <lineage>
        <taxon>Bacteria</taxon>
        <taxon>Bacillati</taxon>
        <taxon>Bacillota</taxon>
        <taxon>Clostridia</taxon>
        <taxon>Eubacteriales</taxon>
        <taxon>Oscillospiraceae</taxon>
        <taxon>Mageeibacillus</taxon>
    </lineage>
</organism>
<dbReference type="Proteomes" id="UP000236394">
    <property type="component" value="Unassembled WGS sequence"/>
</dbReference>
<feature type="region of interest" description="Disordered" evidence="1">
    <location>
        <begin position="1"/>
        <end position="159"/>
    </location>
</feature>
<comment type="caution">
    <text evidence="2">The sequence shown here is derived from an EMBL/GenBank/DDBJ whole genome shotgun (WGS) entry which is preliminary data.</text>
</comment>
<reference evidence="3" key="1">
    <citation type="submission" date="2017-04" db="EMBL/GenBank/DDBJ databases">
        <authorList>
            <person name="Bumgarner R.E."/>
            <person name="Fredricks D.N."/>
            <person name="Srinivasan S."/>
        </authorList>
    </citation>
    <scope>NUCLEOTIDE SEQUENCE [LARGE SCALE GENOMIC DNA]</scope>
    <source>
        <strain evidence="3">KA00405</strain>
    </source>
</reference>
<evidence type="ECO:0000313" key="2">
    <source>
        <dbReference type="EMBL" id="PNH19804.1"/>
    </source>
</evidence>
<protein>
    <submittedName>
        <fullName evidence="2">Uncharacterized protein</fullName>
    </submittedName>
</protein>
<name>A0A2J8B4Y6_9FIRM</name>
<evidence type="ECO:0000313" key="3">
    <source>
        <dbReference type="Proteomes" id="UP000236394"/>
    </source>
</evidence>
<feature type="compositionally biased region" description="Polar residues" evidence="1">
    <location>
        <begin position="90"/>
        <end position="105"/>
    </location>
</feature>
<dbReference type="RefSeq" id="WP_012993294.1">
    <property type="nucleotide sequence ID" value="NZ_NBZD01000001.1"/>
</dbReference>
<feature type="compositionally biased region" description="Basic residues" evidence="1">
    <location>
        <begin position="24"/>
        <end position="37"/>
    </location>
</feature>
<sequence length="186" mass="21088">MAEPKEINRNKSSRPGGNSEHGGSKNRGRSYNRRRPYPNRSFNERNERNEHTEKTEQFNRLENGNSMPAGKPDSALRENTTKPGLRENTAKTNLSIEHPGQSTRQAGHLPPKHRQLRNHSEAAEPNSGSLNGENVKPSEGRAARPFNRNKRNRRQEETIADISAENKQLEKEISLEILSIHTITLD</sequence>
<gene>
    <name evidence="2" type="ORF">B7R76_02695</name>
</gene>
<accession>A0A2J8B4Y6</accession>